<dbReference type="Proteomes" id="UP000011715">
    <property type="component" value="Unassembled WGS sequence"/>
</dbReference>
<name>A0A0C4DV42_MAGP6</name>
<dbReference type="VEuPathDB" id="FungiDB:MAPG_03842"/>
<organism evidence="3 4">
    <name type="scientific">Magnaporthiopsis poae (strain ATCC 64411 / 73-15)</name>
    <name type="common">Kentucky bluegrass fungus</name>
    <name type="synonym">Magnaporthe poae</name>
    <dbReference type="NCBI Taxonomy" id="644358"/>
    <lineage>
        <taxon>Eukaryota</taxon>
        <taxon>Fungi</taxon>
        <taxon>Dikarya</taxon>
        <taxon>Ascomycota</taxon>
        <taxon>Pezizomycotina</taxon>
        <taxon>Sordariomycetes</taxon>
        <taxon>Sordariomycetidae</taxon>
        <taxon>Magnaporthales</taxon>
        <taxon>Magnaporthaceae</taxon>
        <taxon>Magnaporthiopsis</taxon>
    </lineage>
</organism>
<evidence type="ECO:0000256" key="1">
    <source>
        <dbReference type="SAM" id="MobiDB-lite"/>
    </source>
</evidence>
<sequence>MAGPYQGRDEARITIGRDLSLSRSSRFVPPTWYVRRADAASPSRGSQLEMLRERSELTELLHYIDRAVDDLMLRAARDSQARSFYPRIFGRTPNDMARRGIGGGSPVTHHAHHTAQMVCHVCLEEYHPGAGGCKLHPSPSTRQNQNGPGTHHDTYTSSARAMLQGASSVIADTGPSRYLASTGPGTCVSCTRGSSTDARAHRRPNSRRGPSFHATACCISSLLCCDTPSRYENFPFFFQWGPWSK</sequence>
<keyword evidence="4" id="KW-1185">Reference proteome</keyword>
<dbReference type="EMBL" id="GL876968">
    <property type="protein sequence ID" value="KLU84806.1"/>
    <property type="molecule type" value="Genomic_DNA"/>
</dbReference>
<evidence type="ECO:0000313" key="4">
    <source>
        <dbReference type="Proteomes" id="UP000011715"/>
    </source>
</evidence>
<feature type="region of interest" description="Disordered" evidence="1">
    <location>
        <begin position="133"/>
        <end position="155"/>
    </location>
</feature>
<proteinExistence type="predicted"/>
<reference evidence="3" key="4">
    <citation type="journal article" date="2015" name="G3 (Bethesda)">
        <title>Genome sequences of three phytopathogenic species of the Magnaporthaceae family of fungi.</title>
        <authorList>
            <person name="Okagaki L.H."/>
            <person name="Nunes C.C."/>
            <person name="Sailsbery J."/>
            <person name="Clay B."/>
            <person name="Brown D."/>
            <person name="John T."/>
            <person name="Oh Y."/>
            <person name="Young N."/>
            <person name="Fitzgerald M."/>
            <person name="Haas B.J."/>
            <person name="Zeng Q."/>
            <person name="Young S."/>
            <person name="Adiconis X."/>
            <person name="Fan L."/>
            <person name="Levin J.Z."/>
            <person name="Mitchell T.K."/>
            <person name="Okubara P.A."/>
            <person name="Farman M.L."/>
            <person name="Kohn L.M."/>
            <person name="Birren B."/>
            <person name="Ma L.-J."/>
            <person name="Dean R.A."/>
        </authorList>
    </citation>
    <scope>NUCLEOTIDE SEQUENCE</scope>
    <source>
        <strain evidence="3">ATCC 64411 / 73-15</strain>
    </source>
</reference>
<protein>
    <submittedName>
        <fullName evidence="2 3">Uncharacterized protein</fullName>
    </submittedName>
</protein>
<accession>A0A0C4DV42</accession>
<gene>
    <name evidence="2" type="ORF">MAPG_03842</name>
</gene>
<evidence type="ECO:0000313" key="2">
    <source>
        <dbReference type="EMBL" id="KLU84806.1"/>
    </source>
</evidence>
<dbReference type="EnsemblFungi" id="MAPG_03842T0">
    <property type="protein sequence ID" value="MAPG_03842T0"/>
    <property type="gene ID" value="MAPG_03842"/>
</dbReference>
<reference evidence="3" key="5">
    <citation type="submission" date="2015-06" db="UniProtKB">
        <authorList>
            <consortium name="EnsemblFungi"/>
        </authorList>
    </citation>
    <scope>IDENTIFICATION</scope>
    <source>
        <strain evidence="3">ATCC 64411</strain>
    </source>
</reference>
<reference evidence="2" key="3">
    <citation type="submission" date="2011-03" db="EMBL/GenBank/DDBJ databases">
        <title>Annotation of Magnaporthe poae ATCC 64411.</title>
        <authorList>
            <person name="Ma L.-J."/>
            <person name="Dead R."/>
            <person name="Young S.K."/>
            <person name="Zeng Q."/>
            <person name="Gargeya S."/>
            <person name="Fitzgerald M."/>
            <person name="Haas B."/>
            <person name="Abouelleil A."/>
            <person name="Alvarado L."/>
            <person name="Arachchi H.M."/>
            <person name="Berlin A."/>
            <person name="Brown A."/>
            <person name="Chapman S.B."/>
            <person name="Chen Z."/>
            <person name="Dunbar C."/>
            <person name="Freedman E."/>
            <person name="Gearin G."/>
            <person name="Gellesch M."/>
            <person name="Goldberg J."/>
            <person name="Griggs A."/>
            <person name="Gujja S."/>
            <person name="Heiman D."/>
            <person name="Howarth C."/>
            <person name="Larson L."/>
            <person name="Lui A."/>
            <person name="MacDonald P.J.P."/>
            <person name="Mehta T."/>
            <person name="Montmayeur A."/>
            <person name="Murphy C."/>
            <person name="Neiman D."/>
            <person name="Pearson M."/>
            <person name="Priest M."/>
            <person name="Roberts A."/>
            <person name="Saif S."/>
            <person name="Shea T."/>
            <person name="Shenoy N."/>
            <person name="Sisk P."/>
            <person name="Stolte C."/>
            <person name="Sykes S."/>
            <person name="Yandava C."/>
            <person name="Wortman J."/>
            <person name="Nusbaum C."/>
            <person name="Birren B."/>
        </authorList>
    </citation>
    <scope>NUCLEOTIDE SEQUENCE</scope>
    <source>
        <strain evidence="2">ATCC 64411</strain>
    </source>
</reference>
<dbReference type="EMBL" id="ADBL01000908">
    <property type="status" value="NOT_ANNOTATED_CDS"/>
    <property type="molecule type" value="Genomic_DNA"/>
</dbReference>
<dbReference type="AlphaFoldDB" id="A0A0C4DV42"/>
<reference evidence="2" key="2">
    <citation type="submission" date="2010-05" db="EMBL/GenBank/DDBJ databases">
        <title>The Genome Sequence of Magnaporthe poae strain ATCC 64411.</title>
        <authorList>
            <consortium name="The Broad Institute Genome Sequencing Platform"/>
            <consortium name="Broad Institute Genome Sequencing Center for Infectious Disease"/>
            <person name="Ma L.-J."/>
            <person name="Dead R."/>
            <person name="Young S."/>
            <person name="Zeng Q."/>
            <person name="Koehrsen M."/>
            <person name="Alvarado L."/>
            <person name="Berlin A."/>
            <person name="Chapman S.B."/>
            <person name="Chen Z."/>
            <person name="Freedman E."/>
            <person name="Gellesch M."/>
            <person name="Goldberg J."/>
            <person name="Griggs A."/>
            <person name="Gujja S."/>
            <person name="Heilman E.R."/>
            <person name="Heiman D."/>
            <person name="Hepburn T."/>
            <person name="Howarth C."/>
            <person name="Jen D."/>
            <person name="Larson L."/>
            <person name="Mehta T."/>
            <person name="Neiman D."/>
            <person name="Pearson M."/>
            <person name="Roberts A."/>
            <person name="Saif S."/>
            <person name="Shea T."/>
            <person name="Shenoy N."/>
            <person name="Sisk P."/>
            <person name="Stolte C."/>
            <person name="Sykes S."/>
            <person name="Walk T."/>
            <person name="White J."/>
            <person name="Yandava C."/>
            <person name="Haas B."/>
            <person name="Nusbaum C."/>
            <person name="Birren B."/>
        </authorList>
    </citation>
    <scope>NUCLEOTIDE SEQUENCE</scope>
    <source>
        <strain evidence="2">ATCC 64411</strain>
    </source>
</reference>
<evidence type="ECO:0000313" key="3">
    <source>
        <dbReference type="EnsemblFungi" id="MAPG_03842T0"/>
    </source>
</evidence>
<reference evidence="4" key="1">
    <citation type="submission" date="2010-05" db="EMBL/GenBank/DDBJ databases">
        <title>The genome sequence of Magnaporthe poae strain ATCC 64411.</title>
        <authorList>
            <person name="Ma L.-J."/>
            <person name="Dead R."/>
            <person name="Young S."/>
            <person name="Zeng Q."/>
            <person name="Koehrsen M."/>
            <person name="Alvarado L."/>
            <person name="Berlin A."/>
            <person name="Chapman S.B."/>
            <person name="Chen Z."/>
            <person name="Freedman E."/>
            <person name="Gellesch M."/>
            <person name="Goldberg J."/>
            <person name="Griggs A."/>
            <person name="Gujja S."/>
            <person name="Heilman E.R."/>
            <person name="Heiman D."/>
            <person name="Hepburn T."/>
            <person name="Howarth C."/>
            <person name="Jen D."/>
            <person name="Larson L."/>
            <person name="Mehta T."/>
            <person name="Neiman D."/>
            <person name="Pearson M."/>
            <person name="Roberts A."/>
            <person name="Saif S."/>
            <person name="Shea T."/>
            <person name="Shenoy N."/>
            <person name="Sisk P."/>
            <person name="Stolte C."/>
            <person name="Sykes S."/>
            <person name="Walk T."/>
            <person name="White J."/>
            <person name="Yandava C."/>
            <person name="Haas B."/>
            <person name="Nusbaum C."/>
            <person name="Birren B."/>
        </authorList>
    </citation>
    <scope>NUCLEOTIDE SEQUENCE [LARGE SCALE GENOMIC DNA]</scope>
    <source>
        <strain evidence="4">ATCC 64411 / 73-15</strain>
    </source>
</reference>
<feature type="compositionally biased region" description="Polar residues" evidence="1">
    <location>
        <begin position="138"/>
        <end position="148"/>
    </location>
</feature>